<protein>
    <submittedName>
        <fullName evidence="1">Uncharacterized protein</fullName>
    </submittedName>
</protein>
<organism evidence="1 2">
    <name type="scientific">Canna indica</name>
    <name type="common">Indian-shot</name>
    <dbReference type="NCBI Taxonomy" id="4628"/>
    <lineage>
        <taxon>Eukaryota</taxon>
        <taxon>Viridiplantae</taxon>
        <taxon>Streptophyta</taxon>
        <taxon>Embryophyta</taxon>
        <taxon>Tracheophyta</taxon>
        <taxon>Spermatophyta</taxon>
        <taxon>Magnoliopsida</taxon>
        <taxon>Liliopsida</taxon>
        <taxon>Zingiberales</taxon>
        <taxon>Cannaceae</taxon>
        <taxon>Canna</taxon>
    </lineage>
</organism>
<dbReference type="AlphaFoldDB" id="A0AAQ3Q0F0"/>
<name>A0AAQ3Q0F0_9LILI</name>
<evidence type="ECO:0000313" key="2">
    <source>
        <dbReference type="Proteomes" id="UP001327560"/>
    </source>
</evidence>
<sequence>MHSCSRTMTSKKGCGVLEDQRRGRAVAAKESLVVVMVVERAPEATEGHALMEREVLVARLTIDGVEEASVTTLEGDIEHVHDGRIDLVLPIFNGPIIKELRLNRLRSGLEGPNY</sequence>
<gene>
    <name evidence="1" type="ORF">Cni_G02827</name>
</gene>
<evidence type="ECO:0000313" key="1">
    <source>
        <dbReference type="EMBL" id="WOK94125.1"/>
    </source>
</evidence>
<dbReference type="EMBL" id="CP136890">
    <property type="protein sequence ID" value="WOK94125.1"/>
    <property type="molecule type" value="Genomic_DNA"/>
</dbReference>
<accession>A0AAQ3Q0F0</accession>
<dbReference type="Proteomes" id="UP001327560">
    <property type="component" value="Chromosome 1"/>
</dbReference>
<reference evidence="1 2" key="1">
    <citation type="submission" date="2023-10" db="EMBL/GenBank/DDBJ databases">
        <title>Chromosome-scale genome assembly provides insights into flower coloration mechanisms of Canna indica.</title>
        <authorList>
            <person name="Li C."/>
        </authorList>
    </citation>
    <scope>NUCLEOTIDE SEQUENCE [LARGE SCALE GENOMIC DNA]</scope>
    <source>
        <tissue evidence="1">Flower</tissue>
    </source>
</reference>
<keyword evidence="2" id="KW-1185">Reference proteome</keyword>
<proteinExistence type="predicted"/>